<accession>A0A0A6UG23</accession>
<feature type="domain" description="SnoaL-like" evidence="1">
    <location>
        <begin position="8"/>
        <end position="128"/>
    </location>
</feature>
<dbReference type="EMBL" id="JRTT01000033">
    <property type="protein sequence ID" value="KHD75000.1"/>
    <property type="molecule type" value="Genomic_DNA"/>
</dbReference>
<dbReference type="OrthoDB" id="9812295at2"/>
<dbReference type="AlphaFoldDB" id="A0A0A6UG23"/>
<gene>
    <name evidence="2" type="ORF">MB27_25615</name>
</gene>
<dbReference type="Proteomes" id="UP000054537">
    <property type="component" value="Unassembled WGS sequence"/>
</dbReference>
<dbReference type="RefSeq" id="WP_043528427.1">
    <property type="nucleotide sequence ID" value="NZ_BAABKU010000033.1"/>
</dbReference>
<evidence type="ECO:0000313" key="3">
    <source>
        <dbReference type="Proteomes" id="UP000054537"/>
    </source>
</evidence>
<evidence type="ECO:0000313" key="2">
    <source>
        <dbReference type="EMBL" id="KHD75000.1"/>
    </source>
</evidence>
<dbReference type="eggNOG" id="COG4319">
    <property type="taxonomic scope" value="Bacteria"/>
</dbReference>
<dbReference type="Pfam" id="PF13474">
    <property type="entry name" value="SnoaL_3"/>
    <property type="match status" value="1"/>
</dbReference>
<sequence>MDGEAELRELVAERVAAVSAKDPAPLAARQHPDIITFNVLPPLHGRGNEAVEEATRAWFDAYASVIGYEVRDLHVTVDGDVGFCSFLYHVSGTLKIGGEVDMWVRATLGCRRVDGRWLIVHDHESVPFDAATGKALIDLQP</sequence>
<reference evidence="2 3" key="1">
    <citation type="submission" date="2014-10" db="EMBL/GenBank/DDBJ databases">
        <title>Draft genome sequence of Actinoplanes utahensis NRRL 12052.</title>
        <authorList>
            <person name="Velasco-Bucheli B."/>
            <person name="del Cerro C."/>
            <person name="Hormigo D."/>
            <person name="Garcia J.L."/>
            <person name="Acebal C."/>
            <person name="Arroyo M."/>
            <person name="de la Mata I."/>
        </authorList>
    </citation>
    <scope>NUCLEOTIDE SEQUENCE [LARGE SCALE GENOMIC DNA]</scope>
    <source>
        <strain evidence="2 3">NRRL 12052</strain>
    </source>
</reference>
<evidence type="ECO:0000259" key="1">
    <source>
        <dbReference type="Pfam" id="PF13474"/>
    </source>
</evidence>
<keyword evidence="3" id="KW-1185">Reference proteome</keyword>
<dbReference type="InterPro" id="IPR032710">
    <property type="entry name" value="NTF2-like_dom_sf"/>
</dbReference>
<dbReference type="Gene3D" id="3.10.450.50">
    <property type="match status" value="1"/>
</dbReference>
<dbReference type="SUPFAM" id="SSF54427">
    <property type="entry name" value="NTF2-like"/>
    <property type="match status" value="1"/>
</dbReference>
<dbReference type="InterPro" id="IPR037401">
    <property type="entry name" value="SnoaL-like"/>
</dbReference>
<proteinExistence type="predicted"/>
<protein>
    <recommendedName>
        <fullName evidence="1">SnoaL-like domain-containing protein</fullName>
    </recommendedName>
</protein>
<name>A0A0A6UG23_ACTUT</name>
<organism evidence="2 3">
    <name type="scientific">Actinoplanes utahensis</name>
    <dbReference type="NCBI Taxonomy" id="1869"/>
    <lineage>
        <taxon>Bacteria</taxon>
        <taxon>Bacillati</taxon>
        <taxon>Actinomycetota</taxon>
        <taxon>Actinomycetes</taxon>
        <taxon>Micromonosporales</taxon>
        <taxon>Micromonosporaceae</taxon>
        <taxon>Actinoplanes</taxon>
    </lineage>
</organism>
<dbReference type="STRING" id="1869.MB27_25615"/>
<comment type="caution">
    <text evidence="2">The sequence shown here is derived from an EMBL/GenBank/DDBJ whole genome shotgun (WGS) entry which is preliminary data.</text>
</comment>